<reference evidence="9 10" key="1">
    <citation type="submission" date="2024-05" db="EMBL/GenBank/DDBJ databases">
        <authorList>
            <person name="Wallberg A."/>
        </authorList>
    </citation>
    <scope>NUCLEOTIDE SEQUENCE [LARGE SCALE GENOMIC DNA]</scope>
</reference>
<keyword evidence="1" id="KW-0479">Metal-binding</keyword>
<dbReference type="InterPro" id="IPR048365">
    <property type="entry name" value="TNP-like_RNaseH_N"/>
</dbReference>
<protein>
    <recommendedName>
        <fullName evidence="8">THAP-type domain-containing protein</fullName>
    </recommendedName>
</protein>
<feature type="region of interest" description="Disordered" evidence="7">
    <location>
        <begin position="48"/>
        <end position="84"/>
    </location>
</feature>
<dbReference type="SUPFAM" id="SSF57716">
    <property type="entry name" value="Glucocorticoid receptor-like (DNA-binding domain)"/>
    <property type="match status" value="1"/>
</dbReference>
<evidence type="ECO:0000256" key="2">
    <source>
        <dbReference type="ARBA" id="ARBA00022771"/>
    </source>
</evidence>
<feature type="compositionally biased region" description="Basic and acidic residues" evidence="7">
    <location>
        <begin position="48"/>
        <end position="58"/>
    </location>
</feature>
<keyword evidence="2 5" id="KW-0863">Zinc-finger</keyword>
<organism evidence="9 10">
    <name type="scientific">Meganyctiphanes norvegica</name>
    <name type="common">Northern krill</name>
    <name type="synonym">Thysanopoda norvegica</name>
    <dbReference type="NCBI Taxonomy" id="48144"/>
    <lineage>
        <taxon>Eukaryota</taxon>
        <taxon>Metazoa</taxon>
        <taxon>Ecdysozoa</taxon>
        <taxon>Arthropoda</taxon>
        <taxon>Crustacea</taxon>
        <taxon>Multicrustacea</taxon>
        <taxon>Malacostraca</taxon>
        <taxon>Eumalacostraca</taxon>
        <taxon>Eucarida</taxon>
        <taxon>Euphausiacea</taxon>
        <taxon>Euphausiidae</taxon>
        <taxon>Meganyctiphanes</taxon>
    </lineage>
</organism>
<dbReference type="PANTHER" id="PTHR47696">
    <property type="entry name" value="THAP DOMAIN-CONTAINING PROTEIN 2"/>
    <property type="match status" value="1"/>
</dbReference>
<feature type="non-terminal residue" evidence="9">
    <location>
        <position position="360"/>
    </location>
</feature>
<comment type="caution">
    <text evidence="9">The sequence shown here is derived from an EMBL/GenBank/DDBJ whole genome shotgun (WGS) entry which is preliminary data.</text>
</comment>
<evidence type="ECO:0000256" key="5">
    <source>
        <dbReference type="PROSITE-ProRule" id="PRU00309"/>
    </source>
</evidence>
<keyword evidence="3" id="KW-0862">Zinc</keyword>
<gene>
    <name evidence="9" type="ORF">MNOR_LOCUS26749</name>
</gene>
<evidence type="ECO:0000259" key="8">
    <source>
        <dbReference type="PROSITE" id="PS50950"/>
    </source>
</evidence>
<sequence>MHRQGWVPGISSLICSDHFLETDLVRTTQFTRLTKDAIPTRFKEIPEHLKKTNKERVPAKRKRTESYNETPAATPTSPSPPTNCLDHNYCIRDSPKTTKIQMTIQMNEMGKKLEEKQKIIVSLRKKLRTTQRKSQRYKHKFKSLTNLIKELKNKKLLTSSGENMLNQTFSGVPLALFKRIMSKSESKFKKSKSKSKSKSSVKLCDKGRKYPDILIAFALTLQFYSTKAYEYVRNTFELSLPCQSEIRRRYAKIPADPGFTEPAFVELRKKVEEAEKANKKVVCALMLDEMAIRKHGSFDGERIRGYVDLGNDVDDDSLPHAKDALVFMVVCVNSSWKVPCAYYFIDGLGGSERANLIKIC</sequence>
<evidence type="ECO:0000313" key="10">
    <source>
        <dbReference type="Proteomes" id="UP001497623"/>
    </source>
</evidence>
<dbReference type="GO" id="GO:0003677">
    <property type="term" value="F:DNA binding"/>
    <property type="evidence" value="ECO:0007669"/>
    <property type="project" value="UniProtKB-UniRule"/>
</dbReference>
<proteinExistence type="predicted"/>
<dbReference type="GO" id="GO:0008270">
    <property type="term" value="F:zinc ion binding"/>
    <property type="evidence" value="ECO:0007669"/>
    <property type="project" value="UniProtKB-KW"/>
</dbReference>
<keyword evidence="4 5" id="KW-0238">DNA-binding</keyword>
<evidence type="ECO:0000256" key="1">
    <source>
        <dbReference type="ARBA" id="ARBA00022723"/>
    </source>
</evidence>
<dbReference type="EMBL" id="CAXKWB010027126">
    <property type="protein sequence ID" value="CAL4131383.1"/>
    <property type="molecule type" value="Genomic_DNA"/>
</dbReference>
<dbReference type="PANTHER" id="PTHR47696:SF2">
    <property type="entry name" value="PROVISIONAL ORTHOLOG OF THAP DOMAIN CONTAINING 1"/>
    <property type="match status" value="1"/>
</dbReference>
<evidence type="ECO:0000256" key="7">
    <source>
        <dbReference type="SAM" id="MobiDB-lite"/>
    </source>
</evidence>
<evidence type="ECO:0000313" key="9">
    <source>
        <dbReference type="EMBL" id="CAL4131383.1"/>
    </source>
</evidence>
<evidence type="ECO:0000256" key="4">
    <source>
        <dbReference type="ARBA" id="ARBA00023125"/>
    </source>
</evidence>
<keyword evidence="10" id="KW-1185">Reference proteome</keyword>
<keyword evidence="6" id="KW-0175">Coiled coil</keyword>
<dbReference type="Pfam" id="PF21787">
    <property type="entry name" value="TNP-like_RNaseH_N"/>
    <property type="match status" value="1"/>
</dbReference>
<evidence type="ECO:0000256" key="3">
    <source>
        <dbReference type="ARBA" id="ARBA00022833"/>
    </source>
</evidence>
<dbReference type="Pfam" id="PF12017">
    <property type="entry name" value="Tnp_P_element"/>
    <property type="match status" value="1"/>
</dbReference>
<feature type="coiled-coil region" evidence="6">
    <location>
        <begin position="106"/>
        <end position="154"/>
    </location>
</feature>
<dbReference type="InterPro" id="IPR021896">
    <property type="entry name" value="THAP9-like_HTH"/>
</dbReference>
<dbReference type="InterPro" id="IPR006612">
    <property type="entry name" value="THAP_Znf"/>
</dbReference>
<dbReference type="Proteomes" id="UP001497623">
    <property type="component" value="Unassembled WGS sequence"/>
</dbReference>
<dbReference type="InterPro" id="IPR026521">
    <property type="entry name" value="THAP2"/>
</dbReference>
<dbReference type="PROSITE" id="PS50950">
    <property type="entry name" value="ZF_THAP"/>
    <property type="match status" value="1"/>
</dbReference>
<evidence type="ECO:0000256" key="6">
    <source>
        <dbReference type="SAM" id="Coils"/>
    </source>
</evidence>
<name>A0AAV2RRH3_MEGNR</name>
<feature type="domain" description="THAP-type" evidence="8">
    <location>
        <begin position="1"/>
        <end position="42"/>
    </location>
</feature>
<dbReference type="AlphaFoldDB" id="A0AAV2RRH3"/>
<accession>A0AAV2RRH3</accession>